<dbReference type="Pfam" id="PF13411">
    <property type="entry name" value="MerR_1"/>
    <property type="match status" value="1"/>
</dbReference>
<dbReference type="GO" id="GO:0031419">
    <property type="term" value="F:cobalamin binding"/>
    <property type="evidence" value="ECO:0007669"/>
    <property type="project" value="InterPro"/>
</dbReference>
<dbReference type="GO" id="GO:0003677">
    <property type="term" value="F:DNA binding"/>
    <property type="evidence" value="ECO:0007669"/>
    <property type="project" value="UniProtKB-KW"/>
</dbReference>
<dbReference type="SUPFAM" id="SSF46955">
    <property type="entry name" value="Putative DNA-binding domain"/>
    <property type="match status" value="1"/>
</dbReference>
<dbReference type="GO" id="GO:0046872">
    <property type="term" value="F:metal ion binding"/>
    <property type="evidence" value="ECO:0007669"/>
    <property type="project" value="InterPro"/>
</dbReference>
<evidence type="ECO:0000259" key="5">
    <source>
        <dbReference type="PROSITE" id="PS50937"/>
    </source>
</evidence>
<gene>
    <name evidence="6" type="ORF">DFQ10_10727</name>
</gene>
<keyword evidence="1" id="KW-0678">Repressor</keyword>
<sequence>MFKDFLKKMNNIKNTFSIKDLENLTGIKAHTIRIWEKRYNLLEPKRTDTNIRYYDLESFQKLLNVSYLNNNGYKISKIATIDEHEIPQLVKKIAVETNTESHAINAFKLAMLNFDQGMFYKTYESLLEEKAFEEIFYTIFIPLLTEIGLLWQTGTITPAHEHFISMLIRQKILISTEKIQSKQINKSTKTFVLYLPDNEIHEIGLMLINHQLVSKGYHSIFLGQSVPIESLVEIQNYYDEITYISYFTVKPKKEKLLKYIEKFDSLLLKKPSTNFWVLGQMLNHIDTDQLPKGITTFKSIENLIKEL</sequence>
<feature type="domain" description="HTH merR-type" evidence="5">
    <location>
        <begin position="15"/>
        <end position="84"/>
    </location>
</feature>
<dbReference type="InterPro" id="IPR000551">
    <property type="entry name" value="MerR-type_HTH_dom"/>
</dbReference>
<dbReference type="Gene3D" id="1.10.1240.10">
    <property type="entry name" value="Methionine synthase domain"/>
    <property type="match status" value="1"/>
</dbReference>
<keyword evidence="7" id="KW-1185">Reference proteome</keyword>
<dbReference type="PANTHER" id="PTHR30204">
    <property type="entry name" value="REDOX-CYCLING DRUG-SENSING TRANSCRIPTIONAL ACTIVATOR SOXR"/>
    <property type="match status" value="1"/>
</dbReference>
<dbReference type="SUPFAM" id="SSF52242">
    <property type="entry name" value="Cobalamin (vitamin B12)-binding domain"/>
    <property type="match status" value="1"/>
</dbReference>
<proteinExistence type="predicted"/>
<comment type="caution">
    <text evidence="6">The sequence shown here is derived from an EMBL/GenBank/DDBJ whole genome shotgun (WGS) entry which is preliminary data.</text>
</comment>
<evidence type="ECO:0000256" key="2">
    <source>
        <dbReference type="ARBA" id="ARBA00023015"/>
    </source>
</evidence>
<dbReference type="Proteomes" id="UP000256980">
    <property type="component" value="Unassembled WGS sequence"/>
</dbReference>
<dbReference type="GO" id="GO:0003700">
    <property type="term" value="F:DNA-binding transcription factor activity"/>
    <property type="evidence" value="ECO:0007669"/>
    <property type="project" value="InterPro"/>
</dbReference>
<evidence type="ECO:0000256" key="4">
    <source>
        <dbReference type="ARBA" id="ARBA00023163"/>
    </source>
</evidence>
<organism evidence="6 7">
    <name type="scientific">Winogradskyella eximia</name>
    <dbReference type="NCBI Taxonomy" id="262006"/>
    <lineage>
        <taxon>Bacteria</taxon>
        <taxon>Pseudomonadati</taxon>
        <taxon>Bacteroidota</taxon>
        <taxon>Flavobacteriia</taxon>
        <taxon>Flavobacteriales</taxon>
        <taxon>Flavobacteriaceae</taxon>
        <taxon>Winogradskyella</taxon>
    </lineage>
</organism>
<dbReference type="InterPro" id="IPR047057">
    <property type="entry name" value="MerR_fam"/>
</dbReference>
<dbReference type="InterPro" id="IPR003759">
    <property type="entry name" value="Cbl-bd_cap"/>
</dbReference>
<dbReference type="InterPro" id="IPR036724">
    <property type="entry name" value="Cobalamin-bd_sf"/>
</dbReference>
<protein>
    <submittedName>
        <fullName evidence="6">B12 binding protein</fullName>
    </submittedName>
</protein>
<evidence type="ECO:0000256" key="3">
    <source>
        <dbReference type="ARBA" id="ARBA00023125"/>
    </source>
</evidence>
<evidence type="ECO:0000313" key="6">
    <source>
        <dbReference type="EMBL" id="RED42844.1"/>
    </source>
</evidence>
<dbReference type="InterPro" id="IPR036594">
    <property type="entry name" value="Meth_synthase_dom"/>
</dbReference>
<name>A0A3D9H007_9FLAO</name>
<dbReference type="Pfam" id="PF02607">
    <property type="entry name" value="B12-binding_2"/>
    <property type="match status" value="1"/>
</dbReference>
<dbReference type="PANTHER" id="PTHR30204:SF69">
    <property type="entry name" value="MERR-FAMILY TRANSCRIPTIONAL REGULATOR"/>
    <property type="match status" value="1"/>
</dbReference>
<reference evidence="6 7" key="1">
    <citation type="submission" date="2018-07" db="EMBL/GenBank/DDBJ databases">
        <title>Genomic Encyclopedia of Type Strains, Phase III (KMG-III): the genomes of soil and plant-associated and newly described type strains.</title>
        <authorList>
            <person name="Whitman W."/>
        </authorList>
    </citation>
    <scope>NUCLEOTIDE SEQUENCE [LARGE SCALE GENOMIC DNA]</scope>
    <source>
        <strain evidence="6 7">CECT 7946</strain>
    </source>
</reference>
<accession>A0A3D9H007</accession>
<dbReference type="Gene3D" id="1.10.1660.10">
    <property type="match status" value="1"/>
</dbReference>
<keyword evidence="4" id="KW-0804">Transcription</keyword>
<dbReference type="InterPro" id="IPR009061">
    <property type="entry name" value="DNA-bd_dom_put_sf"/>
</dbReference>
<dbReference type="SMART" id="SM00422">
    <property type="entry name" value="HTH_MERR"/>
    <property type="match status" value="1"/>
</dbReference>
<keyword evidence="3" id="KW-0238">DNA-binding</keyword>
<dbReference type="CDD" id="cd01104">
    <property type="entry name" value="HTH_MlrA-CarA"/>
    <property type="match status" value="1"/>
</dbReference>
<dbReference type="Gene3D" id="3.40.50.280">
    <property type="entry name" value="Cobalamin-binding domain"/>
    <property type="match status" value="1"/>
</dbReference>
<evidence type="ECO:0000313" key="7">
    <source>
        <dbReference type="Proteomes" id="UP000256980"/>
    </source>
</evidence>
<dbReference type="EMBL" id="QRDV01000007">
    <property type="protein sequence ID" value="RED42844.1"/>
    <property type="molecule type" value="Genomic_DNA"/>
</dbReference>
<keyword evidence="2" id="KW-0805">Transcription regulation</keyword>
<evidence type="ECO:0000256" key="1">
    <source>
        <dbReference type="ARBA" id="ARBA00022491"/>
    </source>
</evidence>
<dbReference type="AlphaFoldDB" id="A0A3D9H007"/>
<dbReference type="PROSITE" id="PS50937">
    <property type="entry name" value="HTH_MERR_2"/>
    <property type="match status" value="1"/>
</dbReference>